<proteinExistence type="predicted"/>
<evidence type="ECO:0000313" key="2">
    <source>
        <dbReference type="Proteomes" id="UP000268048"/>
    </source>
</evidence>
<sequence>MIYDLSRYLTDPSYTVSELLTSRIHPFSSCALLVKGSQQLR</sequence>
<dbReference type="Proteomes" id="UP000268048">
    <property type="component" value="Chromosome"/>
</dbReference>
<reference evidence="1 2" key="1">
    <citation type="submission" date="2018-03" db="EMBL/GenBank/DDBJ databases">
        <title>Diversity of phytobeneficial traits revealed by whole-genome analysis of worldwide-isolated phenazine-producing Pseudomonas spp.</title>
        <authorList>
            <person name="Biessy A."/>
            <person name="Novinscak A."/>
            <person name="Blom J."/>
            <person name="Leger G."/>
            <person name="Thomashow L.S."/>
            <person name="Cazorla F.M."/>
            <person name="Josic D."/>
            <person name="Filion M."/>
        </authorList>
    </citation>
    <scope>NUCLEOTIDE SEQUENCE [LARGE SCALE GENOMIC DNA]</scope>
    <source>
        <strain evidence="1 2">B25</strain>
    </source>
</reference>
<organism evidence="1 2">
    <name type="scientific">Pseudomonas chlororaphis</name>
    <dbReference type="NCBI Taxonomy" id="587753"/>
    <lineage>
        <taxon>Bacteria</taxon>
        <taxon>Pseudomonadati</taxon>
        <taxon>Pseudomonadota</taxon>
        <taxon>Gammaproteobacteria</taxon>
        <taxon>Pseudomonadales</taxon>
        <taxon>Pseudomonadaceae</taxon>
        <taxon>Pseudomonas</taxon>
    </lineage>
</organism>
<dbReference type="EMBL" id="CP027753">
    <property type="protein sequence ID" value="AZE48050.1"/>
    <property type="molecule type" value="Genomic_DNA"/>
</dbReference>
<protein>
    <submittedName>
        <fullName evidence="1">Uncharacterized protein</fullName>
    </submittedName>
</protein>
<dbReference type="AlphaFoldDB" id="A0A3G7TM16"/>
<evidence type="ECO:0000313" key="1">
    <source>
        <dbReference type="EMBL" id="AZE48050.1"/>
    </source>
</evidence>
<name>A0A3G7TM16_9PSED</name>
<accession>A0A3G7TM16</accession>
<gene>
    <name evidence="1" type="ORF">C4K04_2377</name>
</gene>